<reference evidence="2 3" key="1">
    <citation type="submission" date="2019-09" db="EMBL/GenBank/DDBJ databases">
        <authorList>
            <person name="Chandra G."/>
            <person name="Truman W A."/>
        </authorList>
    </citation>
    <scope>NUCLEOTIDE SEQUENCE [LARGE SCALE GENOMIC DNA]</scope>
    <source>
        <strain evidence="2">PS704</strain>
    </source>
</reference>
<sequence precursor="true">MNKRLSLLTAALLLAGASSAFAASSTDLTVTGIITPAACTPSLTNGGIVDYGKRSAKDLNQIIHTPLGEQTIQLTVNCDAAEQFAISLADNRKNTASLIGGVQNFGLGLINGNEKLGHYYLGFKKPVADLAVQLLSSHDEGKSWRVFPEEDFIPRTYWVAFGNATGSGYAPDFLRAVTVDIVVTALIAPANTLTLTDEVALDGSATLQIEYL</sequence>
<dbReference type="EMBL" id="CABVHP010000019">
    <property type="protein sequence ID" value="VVO29413.1"/>
    <property type="molecule type" value="Genomic_DNA"/>
</dbReference>
<feature type="signal peptide" evidence="1">
    <location>
        <begin position="1"/>
        <end position="22"/>
    </location>
</feature>
<dbReference type="Pfam" id="PF06551">
    <property type="entry name" value="DUF1120"/>
    <property type="match status" value="1"/>
</dbReference>
<dbReference type="RefSeq" id="WP_150639663.1">
    <property type="nucleotide sequence ID" value="NZ_CABVHP010000019.1"/>
</dbReference>
<keyword evidence="1" id="KW-0732">Signal</keyword>
<gene>
    <name evidence="2" type="primary">gltF_5</name>
    <name evidence="2" type="ORF">PS704_04882</name>
</gene>
<name>A0A5E7EUU7_PSEFL</name>
<evidence type="ECO:0000256" key="1">
    <source>
        <dbReference type="SAM" id="SignalP"/>
    </source>
</evidence>
<dbReference type="OrthoDB" id="6602106at2"/>
<evidence type="ECO:0000313" key="3">
    <source>
        <dbReference type="Proteomes" id="UP000326557"/>
    </source>
</evidence>
<feature type="chain" id="PRO_5022982373" evidence="1">
    <location>
        <begin position="23"/>
        <end position="212"/>
    </location>
</feature>
<protein>
    <submittedName>
        <fullName evidence="2">Protein GltF</fullName>
    </submittedName>
</protein>
<dbReference type="InterPro" id="IPR010546">
    <property type="entry name" value="DUF1120"/>
</dbReference>
<proteinExistence type="predicted"/>
<dbReference type="Proteomes" id="UP000326557">
    <property type="component" value="Unassembled WGS sequence"/>
</dbReference>
<dbReference type="AlphaFoldDB" id="A0A5E7EUU7"/>
<organism evidence="2 3">
    <name type="scientific">Pseudomonas fluorescens</name>
    <dbReference type="NCBI Taxonomy" id="294"/>
    <lineage>
        <taxon>Bacteria</taxon>
        <taxon>Pseudomonadati</taxon>
        <taxon>Pseudomonadota</taxon>
        <taxon>Gammaproteobacteria</taxon>
        <taxon>Pseudomonadales</taxon>
        <taxon>Pseudomonadaceae</taxon>
        <taxon>Pseudomonas</taxon>
    </lineage>
</organism>
<evidence type="ECO:0000313" key="2">
    <source>
        <dbReference type="EMBL" id="VVO29413.1"/>
    </source>
</evidence>
<accession>A0A5E7EUU7</accession>